<keyword evidence="5" id="KW-0963">Cytoplasm</keyword>
<dbReference type="GO" id="GO:0005794">
    <property type="term" value="C:Golgi apparatus"/>
    <property type="evidence" value="ECO:0007669"/>
    <property type="project" value="UniProtKB-SubCell"/>
</dbReference>
<feature type="coiled-coil region" evidence="8">
    <location>
        <begin position="155"/>
        <end position="189"/>
    </location>
</feature>
<dbReference type="Pfam" id="PF04949">
    <property type="entry name" value="Transcrip_act"/>
    <property type="match status" value="1"/>
</dbReference>
<comment type="subcellular location">
    <subcellularLocation>
        <location evidence="1">Cytoplasm</location>
    </subcellularLocation>
    <subcellularLocation>
        <location evidence="2">Golgi apparatus</location>
    </subcellularLocation>
</comment>
<feature type="coiled-coil region" evidence="8">
    <location>
        <begin position="81"/>
        <end position="122"/>
    </location>
</feature>
<evidence type="ECO:0000256" key="5">
    <source>
        <dbReference type="ARBA" id="ARBA00022490"/>
    </source>
</evidence>
<evidence type="ECO:0000256" key="8">
    <source>
        <dbReference type="SAM" id="Coils"/>
    </source>
</evidence>
<evidence type="ECO:0000256" key="6">
    <source>
        <dbReference type="ARBA" id="ARBA00023034"/>
    </source>
</evidence>
<dbReference type="PANTHER" id="PTHR21470:SF2">
    <property type="entry name" value="RAB6-INTERACTING GOLGIN"/>
    <property type="match status" value="1"/>
</dbReference>
<keyword evidence="6" id="KW-0333">Golgi apparatus</keyword>
<accession>A0A9I9CK01</accession>
<evidence type="ECO:0000313" key="9">
    <source>
        <dbReference type="EnsemblPlants" id="MELO3C004756.2.1"/>
    </source>
</evidence>
<dbReference type="EnsemblPlants" id="MELO3C004756.2.1">
    <property type="protein sequence ID" value="MELO3C004756.2.1"/>
    <property type="gene ID" value="MELO3C004756.2"/>
</dbReference>
<evidence type="ECO:0000256" key="2">
    <source>
        <dbReference type="ARBA" id="ARBA00004555"/>
    </source>
</evidence>
<reference evidence="9" key="1">
    <citation type="submission" date="2023-03" db="UniProtKB">
        <authorList>
            <consortium name="EnsemblPlants"/>
        </authorList>
    </citation>
    <scope>IDENTIFICATION</scope>
</reference>
<dbReference type="PANTHER" id="PTHR21470">
    <property type="entry name" value="RAB6-INTERACTING PROTEIN GORAB"/>
    <property type="match status" value="1"/>
</dbReference>
<evidence type="ECO:0000256" key="4">
    <source>
        <dbReference type="ARBA" id="ARBA00014130"/>
    </source>
</evidence>
<organism evidence="9">
    <name type="scientific">Cucumis melo</name>
    <name type="common">Muskmelon</name>
    <dbReference type="NCBI Taxonomy" id="3656"/>
    <lineage>
        <taxon>Eukaryota</taxon>
        <taxon>Viridiplantae</taxon>
        <taxon>Streptophyta</taxon>
        <taxon>Embryophyta</taxon>
        <taxon>Tracheophyta</taxon>
        <taxon>Spermatophyta</taxon>
        <taxon>Magnoliopsida</taxon>
        <taxon>eudicotyledons</taxon>
        <taxon>Gunneridae</taxon>
        <taxon>Pentapetalae</taxon>
        <taxon>rosids</taxon>
        <taxon>fabids</taxon>
        <taxon>Cucurbitales</taxon>
        <taxon>Cucurbitaceae</taxon>
        <taxon>Benincaseae</taxon>
        <taxon>Cucumis</taxon>
    </lineage>
</organism>
<sequence length="209" mass="24793">IHTYIPLKPLRRVRVWPPNRERKSSSSFARERLRMTTQKQSWEAQQMQRVKNSGMISSNVNNGIGSPLKEDQEEEISRSALALFRAKEEEIERKKMEMREKVEARLGRAEEATKRLAEIREELEGMTDPMRKEVSFIRKKIDLVNKELKPLGLTCQKKEREYKEVLDLFNEKNREKSQLVSKLMELVNESEKLRMRKLEELSKNIDILH</sequence>
<protein>
    <recommendedName>
        <fullName evidence="4">RAB6-interacting golgin</fullName>
    </recommendedName>
</protein>
<comment type="similarity">
    <text evidence="3">Belongs to the GORAB family.</text>
</comment>
<dbReference type="InterPro" id="IPR007033">
    <property type="entry name" value="GORAB"/>
</dbReference>
<keyword evidence="7 8" id="KW-0175">Coiled coil</keyword>
<evidence type="ECO:0000256" key="1">
    <source>
        <dbReference type="ARBA" id="ARBA00004496"/>
    </source>
</evidence>
<name>A0A9I9CK01_CUCME</name>
<evidence type="ECO:0000256" key="3">
    <source>
        <dbReference type="ARBA" id="ARBA00005599"/>
    </source>
</evidence>
<evidence type="ECO:0000256" key="7">
    <source>
        <dbReference type="ARBA" id="ARBA00023054"/>
    </source>
</evidence>
<proteinExistence type="inferred from homology"/>
<dbReference type="Gramene" id="MELO3C004756.2.1">
    <property type="protein sequence ID" value="MELO3C004756.2.1"/>
    <property type="gene ID" value="MELO3C004756.2"/>
</dbReference>
<dbReference type="AlphaFoldDB" id="A0A9I9CK01"/>